<keyword evidence="3" id="KW-1185">Reference proteome</keyword>
<reference evidence="2" key="1">
    <citation type="submission" date="2020-05" db="EMBL/GenBank/DDBJ databases">
        <title>WGS assembly of Panicum virgatum.</title>
        <authorList>
            <person name="Lovell J.T."/>
            <person name="Jenkins J."/>
            <person name="Shu S."/>
            <person name="Juenger T.E."/>
            <person name="Schmutz J."/>
        </authorList>
    </citation>
    <scope>NUCLEOTIDE SEQUENCE</scope>
    <source>
        <strain evidence="2">AP13</strain>
    </source>
</reference>
<gene>
    <name evidence="2" type="ORF">PVAP13_1NG285233</name>
</gene>
<dbReference type="Proteomes" id="UP000823388">
    <property type="component" value="Chromosome 1N"/>
</dbReference>
<protein>
    <submittedName>
        <fullName evidence="2">Uncharacterized protein</fullName>
    </submittedName>
</protein>
<sequence>MSTLTFSESAALVSVLEAHGAAVVGSAGEGRAGRRAARARRAAAGKGGRTPLGALAEGRDGLRQQRRSVCVGGGGWEGKPVRGGGVGEEAAAREEAIAVGDRGREAASGARRAVAGKGGRAPFAVLAEGCGGASWSAVEALSKRSARLRSWRRRSRRGSGDGEAAGERKASQPPRARGAGGGPAAGGGIKGSAQR</sequence>
<feature type="compositionally biased region" description="Gly residues" evidence="1">
    <location>
        <begin position="178"/>
        <end position="195"/>
    </location>
</feature>
<accession>A0A8T0WVV5</accession>
<dbReference type="EMBL" id="CM029038">
    <property type="protein sequence ID" value="KAG2651455.1"/>
    <property type="molecule type" value="Genomic_DNA"/>
</dbReference>
<evidence type="ECO:0000313" key="2">
    <source>
        <dbReference type="EMBL" id="KAG2651455.1"/>
    </source>
</evidence>
<proteinExistence type="predicted"/>
<evidence type="ECO:0000313" key="3">
    <source>
        <dbReference type="Proteomes" id="UP000823388"/>
    </source>
</evidence>
<name>A0A8T0WVV5_PANVG</name>
<organism evidence="2 3">
    <name type="scientific">Panicum virgatum</name>
    <name type="common">Blackwell switchgrass</name>
    <dbReference type="NCBI Taxonomy" id="38727"/>
    <lineage>
        <taxon>Eukaryota</taxon>
        <taxon>Viridiplantae</taxon>
        <taxon>Streptophyta</taxon>
        <taxon>Embryophyta</taxon>
        <taxon>Tracheophyta</taxon>
        <taxon>Spermatophyta</taxon>
        <taxon>Magnoliopsida</taxon>
        <taxon>Liliopsida</taxon>
        <taxon>Poales</taxon>
        <taxon>Poaceae</taxon>
        <taxon>PACMAD clade</taxon>
        <taxon>Panicoideae</taxon>
        <taxon>Panicodae</taxon>
        <taxon>Paniceae</taxon>
        <taxon>Panicinae</taxon>
        <taxon>Panicum</taxon>
        <taxon>Panicum sect. Hiantes</taxon>
    </lineage>
</organism>
<dbReference type="AlphaFoldDB" id="A0A8T0WVV5"/>
<feature type="compositionally biased region" description="Basic residues" evidence="1">
    <location>
        <begin position="145"/>
        <end position="157"/>
    </location>
</feature>
<feature type="region of interest" description="Disordered" evidence="1">
    <location>
        <begin position="145"/>
        <end position="195"/>
    </location>
</feature>
<comment type="caution">
    <text evidence="2">The sequence shown here is derived from an EMBL/GenBank/DDBJ whole genome shotgun (WGS) entry which is preliminary data.</text>
</comment>
<evidence type="ECO:0000256" key="1">
    <source>
        <dbReference type="SAM" id="MobiDB-lite"/>
    </source>
</evidence>